<evidence type="ECO:0000313" key="3">
    <source>
        <dbReference type="Proteomes" id="UP000601435"/>
    </source>
</evidence>
<keyword evidence="1" id="KW-0472">Membrane</keyword>
<accession>A0A813AKN6</accession>
<protein>
    <submittedName>
        <fullName evidence="2">Uncharacterized protein</fullName>
    </submittedName>
</protein>
<evidence type="ECO:0000256" key="1">
    <source>
        <dbReference type="SAM" id="Phobius"/>
    </source>
</evidence>
<reference evidence="2" key="1">
    <citation type="submission" date="2021-02" db="EMBL/GenBank/DDBJ databases">
        <authorList>
            <person name="Dougan E. K."/>
            <person name="Rhodes N."/>
            <person name="Thang M."/>
            <person name="Chan C."/>
        </authorList>
    </citation>
    <scope>NUCLEOTIDE SEQUENCE</scope>
</reference>
<proteinExistence type="predicted"/>
<dbReference type="OrthoDB" id="10270659at2759"/>
<keyword evidence="1" id="KW-0812">Transmembrane</keyword>
<sequence length="408" mass="45013">MTQAACAHRAILRLAGEKRWDHSIARYAHCFYYAWSVLCVSLHYSGHFPLGTCVVIWGIPVLLCTLKVQAVVRVMVKSQNDYPSPTVSKREDDAAFTLGLARLVITSRANSETCAYLGTTTGNWHTYLVVATGSLLLSSIACAIWEQPDADSLTCRCNLLSVGVCCSYMHRSLFLHFTSDRAATRDTVLHSALVGRAVAAFGEMCFASLILTVTAETWTLQAERLLWSTPPANPVVRILTAPWPFAWKLVCLAEILSTIGTAKMVSYYFCIENLIWTILAASVAVLGLSLGDLSMVAVAICFIAYTLVWDIPGYFSRARKAQARASCLPAGAKGFGDFAETHGMHGCVECDDSEMDLLPGLVDCLWRRRVVTTDAYWSRHYPLMVMNYIVAPVLCVTWREWSKPAPGL</sequence>
<keyword evidence="1" id="KW-1133">Transmembrane helix</keyword>
<organism evidence="2 3">
    <name type="scientific">Symbiodinium necroappetens</name>
    <dbReference type="NCBI Taxonomy" id="1628268"/>
    <lineage>
        <taxon>Eukaryota</taxon>
        <taxon>Sar</taxon>
        <taxon>Alveolata</taxon>
        <taxon>Dinophyceae</taxon>
        <taxon>Suessiales</taxon>
        <taxon>Symbiodiniaceae</taxon>
        <taxon>Symbiodinium</taxon>
    </lineage>
</organism>
<evidence type="ECO:0000313" key="2">
    <source>
        <dbReference type="EMBL" id="CAE7872411.1"/>
    </source>
</evidence>
<feature type="transmembrane region" description="Helical" evidence="1">
    <location>
        <begin position="293"/>
        <end position="315"/>
    </location>
</feature>
<dbReference type="Proteomes" id="UP000601435">
    <property type="component" value="Unassembled WGS sequence"/>
</dbReference>
<dbReference type="AlphaFoldDB" id="A0A813AKN6"/>
<name>A0A813AKN6_9DINO</name>
<gene>
    <name evidence="2" type="ORF">SNEC2469_LOCUS28252</name>
</gene>
<dbReference type="EMBL" id="CAJNJA010061001">
    <property type="protein sequence ID" value="CAE7872411.1"/>
    <property type="molecule type" value="Genomic_DNA"/>
</dbReference>
<feature type="transmembrane region" description="Helical" evidence="1">
    <location>
        <begin position="48"/>
        <end position="68"/>
    </location>
</feature>
<feature type="transmembrane region" description="Helical" evidence="1">
    <location>
        <begin position="265"/>
        <end position="287"/>
    </location>
</feature>
<comment type="caution">
    <text evidence="2">The sequence shown here is derived from an EMBL/GenBank/DDBJ whole genome shotgun (WGS) entry which is preliminary data.</text>
</comment>
<keyword evidence="3" id="KW-1185">Reference proteome</keyword>